<dbReference type="CDD" id="cd05266">
    <property type="entry name" value="SDR_a4"/>
    <property type="match status" value="1"/>
</dbReference>
<dbReference type="SUPFAM" id="SSF51735">
    <property type="entry name" value="NAD(P)-binding Rossmann-fold domains"/>
    <property type="match status" value="1"/>
</dbReference>
<gene>
    <name evidence="3" type="ORF">E8M01_15900</name>
</gene>
<dbReference type="PANTHER" id="PTHR43574">
    <property type="entry name" value="EPIMERASE-RELATED"/>
    <property type="match status" value="1"/>
</dbReference>
<reference evidence="3 4" key="1">
    <citation type="submission" date="2019-04" db="EMBL/GenBank/DDBJ databases">
        <title>Phreatobacter aquaticus sp. nov.</title>
        <authorList>
            <person name="Choi A."/>
        </authorList>
    </citation>
    <scope>NUCLEOTIDE SEQUENCE [LARGE SCALE GENOMIC DNA]</scope>
    <source>
        <strain evidence="3 4">KCTC 52518</strain>
    </source>
</reference>
<name>A0A4D7AZ23_9HYPH</name>
<keyword evidence="4" id="KW-1185">Reference proteome</keyword>
<sequence length="297" mass="31259">MTTLLIFGLGYSSVATVGAAGERYRRIVATVRSPERAGTLSAQGVEGRPVTVRPFDGSSLSPELAAAIAEADDVLVSAPPDETGDPVLKVCQAVLAARKPRAIVYLSTVGVYGDHQGGWVDETTPPKPVSPRSVERLEAEAAWAAFGTAQGVPVAILRLAGIYGPGNNALVNLRRGTARRIIKPGQVFNRIHVDDIAAAVLAAFAKRYDGIVNVTDDEPAPAQDVVSYAAELIGLPVPPDIPIDQAGLSPMGLSFYGECKRVSNQRLKGELSVNLLHPNFRKALQALAAGGDGQTHR</sequence>
<dbReference type="Proteomes" id="UP000298781">
    <property type="component" value="Chromosome"/>
</dbReference>
<dbReference type="InterPro" id="IPR001509">
    <property type="entry name" value="Epimerase_deHydtase"/>
</dbReference>
<evidence type="ECO:0000256" key="1">
    <source>
        <dbReference type="ARBA" id="ARBA00023027"/>
    </source>
</evidence>
<proteinExistence type="predicted"/>
<evidence type="ECO:0000313" key="3">
    <source>
        <dbReference type="EMBL" id="QCI65561.1"/>
    </source>
</evidence>
<keyword evidence="1" id="KW-0520">NAD</keyword>
<dbReference type="KEGG" id="pstg:E8M01_15900"/>
<dbReference type="AlphaFoldDB" id="A0A4D7AZ23"/>
<organism evidence="3 4">
    <name type="scientific">Phreatobacter stygius</name>
    <dbReference type="NCBI Taxonomy" id="1940610"/>
    <lineage>
        <taxon>Bacteria</taxon>
        <taxon>Pseudomonadati</taxon>
        <taxon>Pseudomonadota</taxon>
        <taxon>Alphaproteobacteria</taxon>
        <taxon>Hyphomicrobiales</taxon>
        <taxon>Phreatobacteraceae</taxon>
        <taxon>Phreatobacter</taxon>
    </lineage>
</organism>
<dbReference type="RefSeq" id="WP_136961007.1">
    <property type="nucleotide sequence ID" value="NZ_CP039690.1"/>
</dbReference>
<dbReference type="InterPro" id="IPR036291">
    <property type="entry name" value="NAD(P)-bd_dom_sf"/>
</dbReference>
<protein>
    <submittedName>
        <fullName evidence="3">SDR family oxidoreductase</fullName>
    </submittedName>
</protein>
<evidence type="ECO:0000313" key="4">
    <source>
        <dbReference type="Proteomes" id="UP000298781"/>
    </source>
</evidence>
<dbReference type="OrthoDB" id="9808276at2"/>
<evidence type="ECO:0000259" key="2">
    <source>
        <dbReference type="Pfam" id="PF01370"/>
    </source>
</evidence>
<accession>A0A4D7AZ23</accession>
<dbReference type="Pfam" id="PF01370">
    <property type="entry name" value="Epimerase"/>
    <property type="match status" value="1"/>
</dbReference>
<dbReference type="EMBL" id="CP039690">
    <property type="protein sequence ID" value="QCI65561.1"/>
    <property type="molecule type" value="Genomic_DNA"/>
</dbReference>
<feature type="domain" description="NAD-dependent epimerase/dehydratase" evidence="2">
    <location>
        <begin position="88"/>
        <end position="213"/>
    </location>
</feature>
<dbReference type="Gene3D" id="3.40.50.720">
    <property type="entry name" value="NAD(P)-binding Rossmann-like Domain"/>
    <property type="match status" value="1"/>
</dbReference>